<dbReference type="SUPFAM" id="SSF47413">
    <property type="entry name" value="lambda repressor-like DNA-binding domains"/>
    <property type="match status" value="1"/>
</dbReference>
<dbReference type="Pfam" id="PF01381">
    <property type="entry name" value="HTH_3"/>
    <property type="match status" value="1"/>
</dbReference>
<comment type="similarity">
    <text evidence="1">Belongs to the short-chain fatty acyl-CoA assimilation regulator (ScfR) family.</text>
</comment>
<dbReference type="Pfam" id="PF06114">
    <property type="entry name" value="Peptidase_M78"/>
    <property type="match status" value="1"/>
</dbReference>
<evidence type="ECO:0000256" key="1">
    <source>
        <dbReference type="ARBA" id="ARBA00007227"/>
    </source>
</evidence>
<dbReference type="PROSITE" id="PS50943">
    <property type="entry name" value="HTH_CROC1"/>
    <property type="match status" value="1"/>
</dbReference>
<proteinExistence type="inferred from homology"/>
<dbReference type="InterPro" id="IPR010359">
    <property type="entry name" value="IrrE_HExxH"/>
</dbReference>
<evidence type="ECO:0000313" key="4">
    <source>
        <dbReference type="Proteomes" id="UP000466966"/>
    </source>
</evidence>
<name>A0A844Z1H9_9SPHN</name>
<reference evidence="3 4" key="1">
    <citation type="submission" date="2019-12" db="EMBL/GenBank/DDBJ databases">
        <title>Genomic-based taxomic classification of the family Erythrobacteraceae.</title>
        <authorList>
            <person name="Xu L."/>
        </authorList>
    </citation>
    <scope>NUCLEOTIDE SEQUENCE [LARGE SCALE GENOMIC DNA]</scope>
    <source>
        <strain evidence="3 4">M0322</strain>
    </source>
</reference>
<dbReference type="GO" id="GO:0003677">
    <property type="term" value="F:DNA binding"/>
    <property type="evidence" value="ECO:0007669"/>
    <property type="project" value="InterPro"/>
</dbReference>
<dbReference type="SMART" id="SM00530">
    <property type="entry name" value="HTH_XRE"/>
    <property type="match status" value="1"/>
</dbReference>
<keyword evidence="4" id="KW-1185">Reference proteome</keyword>
<evidence type="ECO:0000259" key="2">
    <source>
        <dbReference type="PROSITE" id="PS50943"/>
    </source>
</evidence>
<dbReference type="CDD" id="cd00093">
    <property type="entry name" value="HTH_XRE"/>
    <property type="match status" value="1"/>
</dbReference>
<feature type="domain" description="HTH cro/C1-type" evidence="2">
    <location>
        <begin position="32"/>
        <end position="66"/>
    </location>
</feature>
<organism evidence="3 4">
    <name type="scientific">Alteraurantiacibacter buctensis</name>
    <dbReference type="NCBI Taxonomy" id="1503981"/>
    <lineage>
        <taxon>Bacteria</taxon>
        <taxon>Pseudomonadati</taxon>
        <taxon>Pseudomonadota</taxon>
        <taxon>Alphaproteobacteria</taxon>
        <taxon>Sphingomonadales</taxon>
        <taxon>Erythrobacteraceae</taxon>
        <taxon>Alteraurantiacibacter</taxon>
    </lineage>
</organism>
<comment type="caution">
    <text evidence="3">The sequence shown here is derived from an EMBL/GenBank/DDBJ whole genome shotgun (WGS) entry which is preliminary data.</text>
</comment>
<dbReference type="InterPro" id="IPR001387">
    <property type="entry name" value="Cro/C1-type_HTH"/>
</dbReference>
<protein>
    <submittedName>
        <fullName evidence="3">ImmA/IrrE family metallo-endopeptidase</fullName>
    </submittedName>
</protein>
<dbReference type="AlphaFoldDB" id="A0A844Z1H9"/>
<dbReference type="OrthoDB" id="9794834at2"/>
<sequence>MDKLFNGSLLTLARQVRRKGQAELVALLEGAITQGTLSKLEHGRIQPQPELVEKLAAALRVRPSFFYRSAYVREPMVSYHRKRAKLAVKDQDAVHGLAEIFRLNLKSLLASVELDPTLPPLPVVDPDECGRDIEEIARMLRQRWQLPKGPVDDLTKLAERAGIIVIAFDFGSELIDGFCQHACDGLPPLVYINSNQPKDRYRFSLAHEIGHLICHQTPHKEQEIEANRFASEFLMPTRDIRNDFEPHSLTKFMDLKLYWGTSMQALIYKAWQIGSLSDRMYKYYMIEMSKRGFRKREPVEASHLVEKPATLRSIIRSHLNDLEYSVDELGELFGLVTEDVESLYPVPSARPRLRLVS</sequence>
<accession>A0A844Z1H9</accession>
<dbReference type="Gene3D" id="1.10.260.40">
    <property type="entry name" value="lambda repressor-like DNA-binding domains"/>
    <property type="match status" value="1"/>
</dbReference>
<evidence type="ECO:0000313" key="3">
    <source>
        <dbReference type="EMBL" id="MXO71763.1"/>
    </source>
</evidence>
<dbReference type="Proteomes" id="UP000466966">
    <property type="component" value="Unassembled WGS sequence"/>
</dbReference>
<dbReference type="PANTHER" id="PTHR43236">
    <property type="entry name" value="ANTITOXIN HIGA1"/>
    <property type="match status" value="1"/>
</dbReference>
<dbReference type="Gene3D" id="1.10.10.2910">
    <property type="match status" value="1"/>
</dbReference>
<dbReference type="InterPro" id="IPR010982">
    <property type="entry name" value="Lambda_DNA-bd_dom_sf"/>
</dbReference>
<dbReference type="InterPro" id="IPR052345">
    <property type="entry name" value="Rad_response_metalloprotease"/>
</dbReference>
<dbReference type="RefSeq" id="WP_160771725.1">
    <property type="nucleotide sequence ID" value="NZ_WTYV01000003.1"/>
</dbReference>
<gene>
    <name evidence="3" type="ORF">GRI99_08940</name>
</gene>
<dbReference type="PANTHER" id="PTHR43236:SF1">
    <property type="entry name" value="BLL7220 PROTEIN"/>
    <property type="match status" value="1"/>
</dbReference>
<dbReference type="EMBL" id="WTYV01000003">
    <property type="protein sequence ID" value="MXO71763.1"/>
    <property type="molecule type" value="Genomic_DNA"/>
</dbReference>